<dbReference type="PANTHER" id="PTHR30627:SF1">
    <property type="entry name" value="PEPTIDOGLYCAN D,D-TRANSPEPTIDASE FTSI"/>
    <property type="match status" value="1"/>
</dbReference>
<feature type="transmembrane region" description="Helical" evidence="4">
    <location>
        <begin position="12"/>
        <end position="31"/>
    </location>
</feature>
<evidence type="ECO:0000313" key="7">
    <source>
        <dbReference type="Proteomes" id="UP001236507"/>
    </source>
</evidence>
<dbReference type="Pfam" id="PF03717">
    <property type="entry name" value="PBP_dimer"/>
    <property type="match status" value="1"/>
</dbReference>
<evidence type="ECO:0000256" key="1">
    <source>
        <dbReference type="ARBA" id="ARBA00004370"/>
    </source>
</evidence>
<dbReference type="Pfam" id="PF03793">
    <property type="entry name" value="PASTA"/>
    <property type="match status" value="1"/>
</dbReference>
<dbReference type="InterPro" id="IPR001460">
    <property type="entry name" value="PCN-bd_Tpept"/>
</dbReference>
<dbReference type="InterPro" id="IPR050515">
    <property type="entry name" value="Beta-lactam/transpept"/>
</dbReference>
<name>A0ABT6YB22_9BACT</name>
<accession>A0ABT6YB22</accession>
<dbReference type="SUPFAM" id="SSF56601">
    <property type="entry name" value="beta-lactamase/transpeptidase-like"/>
    <property type="match status" value="1"/>
</dbReference>
<keyword evidence="7" id="KW-1185">Reference proteome</keyword>
<dbReference type="SUPFAM" id="SSF56519">
    <property type="entry name" value="Penicillin binding protein dimerisation domain"/>
    <property type="match status" value="1"/>
</dbReference>
<dbReference type="InterPro" id="IPR005543">
    <property type="entry name" value="PASTA_dom"/>
</dbReference>
<reference evidence="6 7" key="1">
    <citation type="submission" date="2023-05" db="EMBL/GenBank/DDBJ databases">
        <title>Novel species of genus Flectobacillus isolated from stream in China.</title>
        <authorList>
            <person name="Lu H."/>
        </authorList>
    </citation>
    <scope>NUCLEOTIDE SEQUENCE [LARGE SCALE GENOMIC DNA]</scope>
    <source>
        <strain evidence="6 7">KCTC 42575</strain>
    </source>
</reference>
<dbReference type="InterPro" id="IPR012338">
    <property type="entry name" value="Beta-lactam/transpept-like"/>
</dbReference>
<evidence type="ECO:0000313" key="6">
    <source>
        <dbReference type="EMBL" id="MDI9860778.1"/>
    </source>
</evidence>
<feature type="domain" description="PASTA" evidence="5">
    <location>
        <begin position="651"/>
        <end position="707"/>
    </location>
</feature>
<dbReference type="Gene3D" id="3.30.10.20">
    <property type="match status" value="1"/>
</dbReference>
<dbReference type="SUPFAM" id="SSF54184">
    <property type="entry name" value="Penicillin-binding protein 2x (pbp-2x), c-terminal domain"/>
    <property type="match status" value="1"/>
</dbReference>
<keyword evidence="2" id="KW-0645">Protease</keyword>
<dbReference type="InterPro" id="IPR036138">
    <property type="entry name" value="PBP_dimer_sf"/>
</dbReference>
<dbReference type="PANTHER" id="PTHR30627">
    <property type="entry name" value="PEPTIDOGLYCAN D,D-TRANSPEPTIDASE"/>
    <property type="match status" value="1"/>
</dbReference>
<dbReference type="SMART" id="SM00740">
    <property type="entry name" value="PASTA"/>
    <property type="match status" value="1"/>
</dbReference>
<comment type="subcellular location">
    <subcellularLocation>
        <location evidence="1">Membrane</location>
    </subcellularLocation>
</comment>
<organism evidence="6 7">
    <name type="scientific">Flectobacillus roseus</name>
    <dbReference type="NCBI Taxonomy" id="502259"/>
    <lineage>
        <taxon>Bacteria</taxon>
        <taxon>Pseudomonadati</taxon>
        <taxon>Bacteroidota</taxon>
        <taxon>Cytophagia</taxon>
        <taxon>Cytophagales</taxon>
        <taxon>Flectobacillaceae</taxon>
        <taxon>Flectobacillus</taxon>
    </lineage>
</organism>
<sequence length="707" mass="79601">MNIKKDIVIRIRAMFLFMLLLAAGIIWKIFFLQTIEGNKWREKAKMSYVEERTIEAVRGNIFADDGSLLATSLPKYKLGFDPLVSRRNKKNAKIYDDGIDSLCHFLANFYHDKTAEEYYSQIDLARRRKITYIVLNNDLISYQDVKKMRKWPVFRAGKYKGGVVFEKVNVRYNPFEKMGVRTIGYKKDKEKVGIENAFDVELSGTSGKGVFEKIVGGSWRPVEGGEKSIPVQGLDVHSTLNVNIQDVAETSLMNALRKYRADKGCVIVMEVATGEIKAMTNLSKVGKDSSYYSETYNHAVLNRTDPGSVFKLPSMIAIMEEGGLENTELVNTGDGTIKIGTLTTEDSKKGGHGTIPAQEVFEVSSNVGIMRLMQKYFGDAKQKKYYEYLKKFHLNEPLKFQLKPDVSPVINEPKAGDKTAMYWNSIGYGELITPLQMLTFYNAVANNGKWIQPIIVKSTKIADEVMQDFHVGQTVYPDPICSEKTLEKVRKMLEGVVEHGTAKNINNPMYKIAGKTGTSQKLVNGKYREGMYYTSFMGFFPAESPKYSIAVVIDNPRGVKLEALYASDACAPVFKEIADKIYANDIQMHKLLIKEDGSKLNFAKKKIIAHSSDIKAFNDEMSIETSPQTEGWTAVKQDSQNSFNYEIKYNKKNRVPDTRGMSLRDAMYVLENKGLKVRVKGIGKVASQSIPPGSNFTSGRTIELVLQ</sequence>
<dbReference type="InterPro" id="IPR005311">
    <property type="entry name" value="PBP_dimer"/>
</dbReference>
<dbReference type="EMBL" id="JASHIF010000012">
    <property type="protein sequence ID" value="MDI9860778.1"/>
    <property type="molecule type" value="Genomic_DNA"/>
</dbReference>
<evidence type="ECO:0000259" key="5">
    <source>
        <dbReference type="PROSITE" id="PS51178"/>
    </source>
</evidence>
<dbReference type="Gene3D" id="3.90.1310.10">
    <property type="entry name" value="Penicillin-binding protein 2a (Domain 2)"/>
    <property type="match status" value="1"/>
</dbReference>
<evidence type="ECO:0000256" key="4">
    <source>
        <dbReference type="SAM" id="Phobius"/>
    </source>
</evidence>
<dbReference type="Pfam" id="PF00905">
    <property type="entry name" value="Transpeptidase"/>
    <property type="match status" value="1"/>
</dbReference>
<dbReference type="Gene3D" id="3.30.450.330">
    <property type="match status" value="1"/>
</dbReference>
<proteinExistence type="predicted"/>
<keyword evidence="4" id="KW-1133">Transmembrane helix</keyword>
<dbReference type="RefSeq" id="WP_095164145.1">
    <property type="nucleotide sequence ID" value="NZ_JASHIF010000012.1"/>
</dbReference>
<keyword evidence="4" id="KW-0812">Transmembrane</keyword>
<keyword evidence="2" id="KW-0378">Hydrolase</keyword>
<comment type="caution">
    <text evidence="6">The sequence shown here is derived from an EMBL/GenBank/DDBJ whole genome shotgun (WGS) entry which is preliminary data.</text>
</comment>
<protein>
    <submittedName>
        <fullName evidence="6">Penicillin-binding protein</fullName>
    </submittedName>
</protein>
<evidence type="ECO:0000256" key="2">
    <source>
        <dbReference type="ARBA" id="ARBA00022645"/>
    </source>
</evidence>
<dbReference type="PROSITE" id="PS51178">
    <property type="entry name" value="PASTA"/>
    <property type="match status" value="1"/>
</dbReference>
<dbReference type="Gene3D" id="3.40.710.10">
    <property type="entry name" value="DD-peptidase/beta-lactamase superfamily"/>
    <property type="match status" value="1"/>
</dbReference>
<keyword evidence="3 4" id="KW-0472">Membrane</keyword>
<keyword evidence="2" id="KW-0121">Carboxypeptidase</keyword>
<dbReference type="Proteomes" id="UP001236507">
    <property type="component" value="Unassembled WGS sequence"/>
</dbReference>
<gene>
    <name evidence="6" type="ORF">QM524_16295</name>
</gene>
<evidence type="ECO:0000256" key="3">
    <source>
        <dbReference type="ARBA" id="ARBA00023136"/>
    </source>
</evidence>
<dbReference type="CDD" id="cd06575">
    <property type="entry name" value="PASTA_Pbp2x-like_2"/>
    <property type="match status" value="1"/>
</dbReference>